<dbReference type="GeneID" id="2905487"/>
<dbReference type="Proteomes" id="UP000000599">
    <property type="component" value="Chromosome G"/>
</dbReference>
<organism evidence="1 2">
    <name type="scientific">Debaryomyces hansenii (strain ATCC 36239 / CBS 767 / BCRC 21394 / JCM 1990 / NBRC 0083 / IGC 2968)</name>
    <name type="common">Yeast</name>
    <name type="synonym">Torulaspora hansenii</name>
    <dbReference type="NCBI Taxonomy" id="284592"/>
    <lineage>
        <taxon>Eukaryota</taxon>
        <taxon>Fungi</taxon>
        <taxon>Dikarya</taxon>
        <taxon>Ascomycota</taxon>
        <taxon>Saccharomycotina</taxon>
        <taxon>Pichiomycetes</taxon>
        <taxon>Debaryomycetaceae</taxon>
        <taxon>Debaryomyces</taxon>
    </lineage>
</organism>
<dbReference type="KEGG" id="dha:DEHA2G22726g"/>
<dbReference type="AlphaFoldDB" id="Q6BGY6"/>
<sequence>MNSQQNFLTLSTDISEPFVIPNVSPISIVRAETPKPQIIKNQL</sequence>
<dbReference type="RefSeq" id="XP_462535.1">
    <property type="nucleotide sequence ID" value="XM_462535.1"/>
</dbReference>
<gene>
    <name evidence="1" type="ordered locus">DEHA2G22726g</name>
</gene>
<dbReference type="InterPro" id="IPR054415">
    <property type="entry name" value="SPO24"/>
</dbReference>
<dbReference type="HOGENOM" id="CLU_3242127_0_0_1"/>
<protein>
    <submittedName>
        <fullName evidence="1">DEHA2G22726p</fullName>
    </submittedName>
</protein>
<keyword evidence="2" id="KW-1185">Reference proteome</keyword>
<dbReference type="Pfam" id="PF22044">
    <property type="entry name" value="SPO24"/>
    <property type="match status" value="1"/>
</dbReference>
<dbReference type="OrthoDB" id="4015904at2759"/>
<evidence type="ECO:0000313" key="2">
    <source>
        <dbReference type="Proteomes" id="UP000000599"/>
    </source>
</evidence>
<dbReference type="InParanoid" id="Q6BGY6"/>
<dbReference type="EMBL" id="CR382139">
    <property type="protein sequence ID" value="CAG91045.1"/>
    <property type="molecule type" value="Genomic_DNA"/>
</dbReference>
<dbReference type="VEuPathDB" id="FungiDB:DEHA2G22726g"/>
<name>Q6BGY6_DEBHA</name>
<proteinExistence type="predicted"/>
<reference evidence="1 2" key="1">
    <citation type="journal article" date="2004" name="Nature">
        <title>Genome evolution in yeasts.</title>
        <authorList>
            <consortium name="Genolevures"/>
            <person name="Dujon B."/>
            <person name="Sherman D."/>
            <person name="Fischer G."/>
            <person name="Durrens P."/>
            <person name="Casaregola S."/>
            <person name="Lafontaine I."/>
            <person name="de Montigny J."/>
            <person name="Marck C."/>
            <person name="Neuveglise C."/>
            <person name="Talla E."/>
            <person name="Goffard N."/>
            <person name="Frangeul L."/>
            <person name="Aigle M."/>
            <person name="Anthouard V."/>
            <person name="Babour A."/>
            <person name="Barbe V."/>
            <person name="Barnay S."/>
            <person name="Blanchin S."/>
            <person name="Beckerich J.M."/>
            <person name="Beyne E."/>
            <person name="Bleykasten C."/>
            <person name="Boisrame A."/>
            <person name="Boyer J."/>
            <person name="Cattolico L."/>
            <person name="Confanioleri F."/>
            <person name="de Daruvar A."/>
            <person name="Despons L."/>
            <person name="Fabre E."/>
            <person name="Fairhead C."/>
            <person name="Ferry-Dumazet H."/>
            <person name="Groppi A."/>
            <person name="Hantraye F."/>
            <person name="Hennequin C."/>
            <person name="Jauniaux N."/>
            <person name="Joyet P."/>
            <person name="Kachouri R."/>
            <person name="Kerrest A."/>
            <person name="Koszul R."/>
            <person name="Lemaire M."/>
            <person name="Lesur I."/>
            <person name="Ma L."/>
            <person name="Muller H."/>
            <person name="Nicaud J.M."/>
            <person name="Nikolski M."/>
            <person name="Oztas S."/>
            <person name="Ozier-Kalogeropoulos O."/>
            <person name="Pellenz S."/>
            <person name="Potier S."/>
            <person name="Richard G.F."/>
            <person name="Straub M.L."/>
            <person name="Suleau A."/>
            <person name="Swennene D."/>
            <person name="Tekaia F."/>
            <person name="Wesolowski-Louvel M."/>
            <person name="Westhof E."/>
            <person name="Wirth B."/>
            <person name="Zeniou-Meyer M."/>
            <person name="Zivanovic I."/>
            <person name="Bolotin-Fukuhara M."/>
            <person name="Thierry A."/>
            <person name="Bouchier C."/>
            <person name="Caudron B."/>
            <person name="Scarpelli C."/>
            <person name="Gaillardin C."/>
            <person name="Weissenbach J."/>
            <person name="Wincker P."/>
            <person name="Souciet J.L."/>
        </authorList>
    </citation>
    <scope>NUCLEOTIDE SEQUENCE [LARGE SCALE GENOMIC DNA]</scope>
    <source>
        <strain evidence="2">ATCC 36239 / CBS 767 / BCRC 21394 / JCM 1990 / NBRC 0083 / IGC 2968</strain>
    </source>
</reference>
<accession>Q6BGY6</accession>
<evidence type="ECO:0000313" key="1">
    <source>
        <dbReference type="EMBL" id="CAG91045.1"/>
    </source>
</evidence>